<reference evidence="1" key="1">
    <citation type="journal article" date="2014" name="Int. J. Syst. Evol. Microbiol.">
        <title>Complete genome sequence of Corynebacterium casei LMG S-19264T (=DSM 44701T), isolated from a smear-ripened cheese.</title>
        <authorList>
            <consortium name="US DOE Joint Genome Institute (JGI-PGF)"/>
            <person name="Walter F."/>
            <person name="Albersmeier A."/>
            <person name="Kalinowski J."/>
            <person name="Ruckert C."/>
        </authorList>
    </citation>
    <scope>NUCLEOTIDE SEQUENCE</scope>
    <source>
        <strain evidence="1">KCTC 23224</strain>
    </source>
</reference>
<evidence type="ECO:0000313" key="1">
    <source>
        <dbReference type="EMBL" id="GHB24817.1"/>
    </source>
</evidence>
<name>A0A8J3G3W7_9BACT</name>
<dbReference type="AlphaFoldDB" id="A0A8J3G3W7"/>
<sequence>MKKNKLVFDYQFDFEILGFVAPVKDYKLAWAINKQLDLRLKKVDDYYLELINQPDLFVPQFLEKKEHGFVQLLKNKSNTFGPTAAYLIPELKIMDYFLLIQDFTEELNLNTYIERLSDVDFIQNVVKIDVTKLKSKENLLTY</sequence>
<comment type="caution">
    <text evidence="1">The sequence shown here is derived from an EMBL/GenBank/DDBJ whole genome shotgun (WGS) entry which is preliminary data.</text>
</comment>
<keyword evidence="2" id="KW-1185">Reference proteome</keyword>
<protein>
    <recommendedName>
        <fullName evidence="3">IPExxxVDY family protein</fullName>
    </recommendedName>
</protein>
<dbReference type="RefSeq" id="WP_189578499.1">
    <property type="nucleotide sequence ID" value="NZ_BMYF01000001.1"/>
</dbReference>
<dbReference type="InterPro" id="IPR047690">
    <property type="entry name" value="IPExxxVDY_fam"/>
</dbReference>
<dbReference type="NCBIfam" id="NF033205">
    <property type="entry name" value="IPExxxVDY"/>
    <property type="match status" value="1"/>
</dbReference>
<proteinExistence type="predicted"/>
<reference evidence="1" key="2">
    <citation type="submission" date="2020-09" db="EMBL/GenBank/DDBJ databases">
        <authorList>
            <person name="Sun Q."/>
            <person name="Kim S."/>
        </authorList>
    </citation>
    <scope>NUCLEOTIDE SEQUENCE</scope>
    <source>
        <strain evidence="1">KCTC 23224</strain>
    </source>
</reference>
<organism evidence="1 2">
    <name type="scientific">Mongoliitalea lutea</name>
    <dbReference type="NCBI Taxonomy" id="849756"/>
    <lineage>
        <taxon>Bacteria</taxon>
        <taxon>Pseudomonadati</taxon>
        <taxon>Bacteroidota</taxon>
        <taxon>Cytophagia</taxon>
        <taxon>Cytophagales</taxon>
        <taxon>Cyclobacteriaceae</taxon>
        <taxon>Mongoliitalea</taxon>
    </lineage>
</organism>
<accession>A0A8J3G3W7</accession>
<dbReference type="EMBL" id="BMYF01000001">
    <property type="protein sequence ID" value="GHB24817.1"/>
    <property type="molecule type" value="Genomic_DNA"/>
</dbReference>
<evidence type="ECO:0008006" key="3">
    <source>
        <dbReference type="Google" id="ProtNLM"/>
    </source>
</evidence>
<gene>
    <name evidence="1" type="ORF">GCM10008106_01950</name>
</gene>
<dbReference type="Proteomes" id="UP000642809">
    <property type="component" value="Unassembled WGS sequence"/>
</dbReference>
<evidence type="ECO:0000313" key="2">
    <source>
        <dbReference type="Proteomes" id="UP000642809"/>
    </source>
</evidence>